<evidence type="ECO:0000313" key="2">
    <source>
        <dbReference type="EMBL" id="TWU56753.1"/>
    </source>
</evidence>
<feature type="region of interest" description="Disordered" evidence="1">
    <location>
        <begin position="195"/>
        <end position="232"/>
    </location>
</feature>
<dbReference type="InterPro" id="IPR011990">
    <property type="entry name" value="TPR-like_helical_dom_sf"/>
</dbReference>
<accession>A0A5C6F4T0</accession>
<comment type="caution">
    <text evidence="2">The sequence shown here is derived from an EMBL/GenBank/DDBJ whole genome shotgun (WGS) entry which is preliminary data.</text>
</comment>
<sequence>MEGYTRVVRKFWACRFMEEQSRKSRLIKRFTLAAWIAATASPLSAKSPDAKSPDTSEAVVAAENVVSLRSLLSNGPGPQPETIAVPVAPPTPSPKVSSPKRRETSPVAQATPKSIKTPTRPVASIGTPIPSVSDIRLRLIDVAKSLTIDPASSTDTPDPAKQVGDEPAATPESIAEILKGKASVLVLPQRTPLKTSSNPAPYVKRSTPSNSLTSMIPSAATDQPNREYKRQDDQDDIAMTKKTAATTAAAGAVDTHPIAMAPPIELPKPTTTELLESESIELRAELDAKFAKQHLFPSVESDPAVTASASPVPMNDSMASSQLLPPPVTSTDQETTSVSPTAMIHANRLRELSHRSLQAAKDCLQRGALHSARKYATESLRQTIDMQDIRDGGNRHARHLDLALSAIRESDDFCGRFGHVDSESLQRMVSVHETDVLKEHDLSNVSAMRASEAYLSVAKDNLVAAAGDSSDACDAMVLLGILEKQLQDKNPTHAGAVAITLQHAASEIAPNSALARQELGVTFLEQGLVPQAAFALSQSIQLRPSRVSYTRLLDASRRMGDAETSGQCLQALNDPSLPSGIAVKTLTPEDFAASYRPDPVSMQAPSKKAAASPPSQADTPRVSTRSFFPFGRR</sequence>
<evidence type="ECO:0000313" key="3">
    <source>
        <dbReference type="Proteomes" id="UP000318288"/>
    </source>
</evidence>
<proteinExistence type="predicted"/>
<keyword evidence="3" id="KW-1185">Reference proteome</keyword>
<protein>
    <recommendedName>
        <fullName evidence="4">Tetratricopeptide repeat protein</fullName>
    </recommendedName>
</protein>
<name>A0A5C6F4T0_9BACT</name>
<dbReference type="Proteomes" id="UP000318288">
    <property type="component" value="Unassembled WGS sequence"/>
</dbReference>
<evidence type="ECO:0000256" key="1">
    <source>
        <dbReference type="SAM" id="MobiDB-lite"/>
    </source>
</evidence>
<evidence type="ECO:0008006" key="4">
    <source>
        <dbReference type="Google" id="ProtNLM"/>
    </source>
</evidence>
<dbReference type="RefSeq" id="WP_146458057.1">
    <property type="nucleotide sequence ID" value="NZ_SJPW01000003.1"/>
</dbReference>
<dbReference type="Gene3D" id="1.25.40.10">
    <property type="entry name" value="Tetratricopeptide repeat domain"/>
    <property type="match status" value="1"/>
</dbReference>
<feature type="compositionally biased region" description="Polar residues" evidence="1">
    <location>
        <begin position="206"/>
        <end position="223"/>
    </location>
</feature>
<feature type="region of interest" description="Disordered" evidence="1">
    <location>
        <begin position="594"/>
        <end position="633"/>
    </location>
</feature>
<feature type="compositionally biased region" description="Polar residues" evidence="1">
    <location>
        <begin position="317"/>
        <end position="335"/>
    </location>
</feature>
<gene>
    <name evidence="2" type="ORF">Poly51_26700</name>
</gene>
<feature type="region of interest" description="Disordered" evidence="1">
    <location>
        <begin position="301"/>
        <end position="335"/>
    </location>
</feature>
<feature type="region of interest" description="Disordered" evidence="1">
    <location>
        <begin position="71"/>
        <end position="127"/>
    </location>
</feature>
<reference evidence="2 3" key="1">
    <citation type="submission" date="2019-02" db="EMBL/GenBank/DDBJ databases">
        <title>Deep-cultivation of Planctomycetes and their phenomic and genomic characterization uncovers novel biology.</title>
        <authorList>
            <person name="Wiegand S."/>
            <person name="Jogler M."/>
            <person name="Boedeker C."/>
            <person name="Pinto D."/>
            <person name="Vollmers J."/>
            <person name="Rivas-Marin E."/>
            <person name="Kohn T."/>
            <person name="Peeters S.H."/>
            <person name="Heuer A."/>
            <person name="Rast P."/>
            <person name="Oberbeckmann S."/>
            <person name="Bunk B."/>
            <person name="Jeske O."/>
            <person name="Meyerdierks A."/>
            <person name="Storesund J.E."/>
            <person name="Kallscheuer N."/>
            <person name="Luecker S."/>
            <person name="Lage O.M."/>
            <person name="Pohl T."/>
            <person name="Merkel B.J."/>
            <person name="Hornburger P."/>
            <person name="Mueller R.-W."/>
            <person name="Bruemmer F."/>
            <person name="Labrenz M."/>
            <person name="Spormann A.M."/>
            <person name="Op Den Camp H."/>
            <person name="Overmann J."/>
            <person name="Amann R."/>
            <person name="Jetten M.S.M."/>
            <person name="Mascher T."/>
            <person name="Medema M.H."/>
            <person name="Devos D.P."/>
            <person name="Kaster A.-K."/>
            <person name="Ovreas L."/>
            <person name="Rohde M."/>
            <person name="Galperin M.Y."/>
            <person name="Jogler C."/>
        </authorList>
    </citation>
    <scope>NUCLEOTIDE SEQUENCE [LARGE SCALE GENOMIC DNA]</scope>
    <source>
        <strain evidence="2 3">Poly51</strain>
    </source>
</reference>
<dbReference type="AlphaFoldDB" id="A0A5C6F4T0"/>
<organism evidence="2 3">
    <name type="scientific">Rubripirellula tenax</name>
    <dbReference type="NCBI Taxonomy" id="2528015"/>
    <lineage>
        <taxon>Bacteria</taxon>
        <taxon>Pseudomonadati</taxon>
        <taxon>Planctomycetota</taxon>
        <taxon>Planctomycetia</taxon>
        <taxon>Pirellulales</taxon>
        <taxon>Pirellulaceae</taxon>
        <taxon>Rubripirellula</taxon>
    </lineage>
</organism>
<feature type="compositionally biased region" description="Low complexity" evidence="1">
    <location>
        <begin position="603"/>
        <end position="617"/>
    </location>
</feature>
<feature type="region of interest" description="Disordered" evidence="1">
    <location>
        <begin position="149"/>
        <end position="169"/>
    </location>
</feature>
<dbReference type="EMBL" id="SJPW01000003">
    <property type="protein sequence ID" value="TWU56753.1"/>
    <property type="molecule type" value="Genomic_DNA"/>
</dbReference>
<dbReference type="OrthoDB" id="241124at2"/>
<feature type="compositionally biased region" description="Polar residues" evidence="1">
    <location>
        <begin position="106"/>
        <end position="117"/>
    </location>
</feature>